<name>A0A4R2FMG5_9GAMM</name>
<dbReference type="OrthoDB" id="2326088at2"/>
<evidence type="ECO:0000313" key="1">
    <source>
        <dbReference type="EMBL" id="TCN88941.1"/>
    </source>
</evidence>
<dbReference type="InterPro" id="IPR009097">
    <property type="entry name" value="Cyclic_Pdiesterase"/>
</dbReference>
<accession>A0A4R2FMG5</accession>
<dbReference type="EMBL" id="SLWF01000003">
    <property type="protein sequence ID" value="TCN88941.1"/>
    <property type="molecule type" value="Genomic_DNA"/>
</dbReference>
<dbReference type="Gene3D" id="3.90.1140.10">
    <property type="entry name" value="Cyclic phosphodiesterase"/>
    <property type="match status" value="1"/>
</dbReference>
<dbReference type="AlphaFoldDB" id="A0A4R2FMG5"/>
<dbReference type="SUPFAM" id="SSF55144">
    <property type="entry name" value="LigT-like"/>
    <property type="match status" value="1"/>
</dbReference>
<gene>
    <name evidence="1" type="ORF">EDC91_103122</name>
</gene>
<keyword evidence="2" id="KW-1185">Reference proteome</keyword>
<evidence type="ECO:0008006" key="3">
    <source>
        <dbReference type="Google" id="ProtNLM"/>
    </source>
</evidence>
<sequence length="228" mass="26126">MQTIYQDMWQQATAAIAREQYQTDTLINNPTDDRRGVTVLSYLQASQPLVNEINGFLQGVSELEPQQYRQPVADLHVTVLSIISCISGLQLRNLNVAAYCEVFQRVLAEVDSFEVAFRGITASPSCVLLQGFVVDERQLSALRERLRQAYRDSGLPCSIDSRYKIATAHATLVRFNAPLQQPQRLLNYLAQYRNYDFGRHAVTQLSLVFNNWYQQQQHTRLLDTVQLR</sequence>
<evidence type="ECO:0000313" key="2">
    <source>
        <dbReference type="Proteomes" id="UP000294832"/>
    </source>
</evidence>
<organism evidence="1 2">
    <name type="scientific">Shewanella fodinae</name>
    <dbReference type="NCBI Taxonomy" id="552357"/>
    <lineage>
        <taxon>Bacteria</taxon>
        <taxon>Pseudomonadati</taxon>
        <taxon>Pseudomonadota</taxon>
        <taxon>Gammaproteobacteria</taxon>
        <taxon>Alteromonadales</taxon>
        <taxon>Shewanellaceae</taxon>
        <taxon>Shewanella</taxon>
    </lineage>
</organism>
<dbReference type="RefSeq" id="WP_133037880.1">
    <property type="nucleotide sequence ID" value="NZ_SLWF01000003.1"/>
</dbReference>
<reference evidence="1 2" key="1">
    <citation type="submission" date="2019-03" db="EMBL/GenBank/DDBJ databases">
        <title>Freshwater and sediment microbial communities from various areas in North America, analyzing microbe dynamics in response to fracking.</title>
        <authorList>
            <person name="Lamendella R."/>
        </authorList>
    </citation>
    <scope>NUCLEOTIDE SEQUENCE [LARGE SCALE GENOMIC DNA]</scope>
    <source>
        <strain evidence="1 2">74A</strain>
    </source>
</reference>
<proteinExistence type="predicted"/>
<dbReference type="Proteomes" id="UP000294832">
    <property type="component" value="Unassembled WGS sequence"/>
</dbReference>
<comment type="caution">
    <text evidence="1">The sequence shown here is derived from an EMBL/GenBank/DDBJ whole genome shotgun (WGS) entry which is preliminary data.</text>
</comment>
<protein>
    <recommendedName>
        <fullName evidence="3">2'-5' RNA ligase</fullName>
    </recommendedName>
</protein>